<dbReference type="PANTHER" id="PTHR30572">
    <property type="entry name" value="MEMBRANE COMPONENT OF TRANSPORTER-RELATED"/>
    <property type="match status" value="1"/>
</dbReference>
<keyword evidence="10" id="KW-1185">Reference proteome</keyword>
<keyword evidence="3 6" id="KW-0812">Transmembrane</keyword>
<dbReference type="GO" id="GO:0022857">
    <property type="term" value="F:transmembrane transporter activity"/>
    <property type="evidence" value="ECO:0007669"/>
    <property type="project" value="TreeGrafter"/>
</dbReference>
<dbReference type="GO" id="GO:0005886">
    <property type="term" value="C:plasma membrane"/>
    <property type="evidence" value="ECO:0007669"/>
    <property type="project" value="UniProtKB-SubCell"/>
</dbReference>
<evidence type="ECO:0000313" key="10">
    <source>
        <dbReference type="Proteomes" id="UP000607559"/>
    </source>
</evidence>
<evidence type="ECO:0000313" key="9">
    <source>
        <dbReference type="EMBL" id="GGB02678.1"/>
    </source>
</evidence>
<sequence>MLYNYLKVALRSLARNKVFSFINIFGLAIGLTTCLLIMFFIFSESGYDQQNKDADLIYRVPTVATLAGQKQRGWAAAPPALAWALKTDLPEVAVTTRLLKFPEIDNMLLTAGQGDSRKQFYESNAYYVDSTFFRVFTYDFKYGDAPTALDVPNSVVLSETVAQRLFGNENPVGRPVTIGLRFGNFDYTVRGVFRDKGLKSHIPAHFFLSMHNSDVGGAWVDNQTNWVAGSIFHTYIRLKKAVDPTSFEKKINAAIGKRGGTELKEVGISRYFFLQPLTRIYLYSQLDDEIAPNGNVTTLYILGSIAAFILLIACINFMNLSTARSGKRAKEVGVRKVMGAERRSLVYQFLGESIGLSILALLLALALTWLLLPLFNTVVQKQLQLFDEPRIWAWVAGLTLVTGILAGLYPAFYLSSFRPIAVLKGKLLNNFSALTIRKGLIVFQFTISICLVSGAIIIARQLNYLNTQPLGFNKEQQIVLPLQSKEAAANYTALKNELANISAVRSVTCGETYPGITSVNDMVFYAEGKTSKDQIDFNLNAVEGDYFQTLGLTLLEGRTFSKNIDADSGSVIVNETALRQLGYDRKTAIGRKIYTSFTGIPRLHNSMEIIGVVKDFNFESLYNPIKPYAFTTSLWDRYVYAIASLGTNDYAGVIKKVAATWKKINPSVPFSYSFLDKDFQQNYEKDQRTGEIVRYFTIVTILIACLGLFGLSVFSAEQRTREIGIRKVLGASVTNITLLLSRDFLGLVVIAILIASPLAWYGMHKWLEGFAYRISISWWLFPLAGLIAVAIAWLTVSFQAIKAAIANPVRALRSE</sequence>
<gene>
    <name evidence="9" type="ORF">GCM10011511_27460</name>
</gene>
<evidence type="ECO:0000259" key="7">
    <source>
        <dbReference type="Pfam" id="PF02687"/>
    </source>
</evidence>
<dbReference type="RefSeq" id="WP_188932561.1">
    <property type="nucleotide sequence ID" value="NZ_BMJC01000003.1"/>
</dbReference>
<keyword evidence="2" id="KW-1003">Cell membrane</keyword>
<keyword evidence="4 6" id="KW-1133">Transmembrane helix</keyword>
<feature type="transmembrane region" description="Helical" evidence="6">
    <location>
        <begin position="728"/>
        <end position="756"/>
    </location>
</feature>
<reference evidence="9" key="2">
    <citation type="submission" date="2020-09" db="EMBL/GenBank/DDBJ databases">
        <authorList>
            <person name="Sun Q."/>
            <person name="Zhou Y."/>
        </authorList>
    </citation>
    <scope>NUCLEOTIDE SEQUENCE</scope>
    <source>
        <strain evidence="9">CGMCC 1.15448</strain>
    </source>
</reference>
<dbReference type="PANTHER" id="PTHR30572:SF18">
    <property type="entry name" value="ABC-TYPE MACROLIDE FAMILY EXPORT SYSTEM PERMEASE COMPONENT 2"/>
    <property type="match status" value="1"/>
</dbReference>
<evidence type="ECO:0000256" key="4">
    <source>
        <dbReference type="ARBA" id="ARBA00022989"/>
    </source>
</evidence>
<organism evidence="9 10">
    <name type="scientific">Puia dinghuensis</name>
    <dbReference type="NCBI Taxonomy" id="1792502"/>
    <lineage>
        <taxon>Bacteria</taxon>
        <taxon>Pseudomonadati</taxon>
        <taxon>Bacteroidota</taxon>
        <taxon>Chitinophagia</taxon>
        <taxon>Chitinophagales</taxon>
        <taxon>Chitinophagaceae</taxon>
        <taxon>Puia</taxon>
    </lineage>
</organism>
<evidence type="ECO:0000256" key="5">
    <source>
        <dbReference type="ARBA" id="ARBA00023136"/>
    </source>
</evidence>
<evidence type="ECO:0000256" key="2">
    <source>
        <dbReference type="ARBA" id="ARBA00022475"/>
    </source>
</evidence>
<protein>
    <submittedName>
        <fullName evidence="9">ABC transporter permease</fullName>
    </submittedName>
</protein>
<feature type="transmembrane region" description="Helical" evidence="6">
    <location>
        <begin position="776"/>
        <end position="796"/>
    </location>
</feature>
<dbReference type="Pfam" id="PF12704">
    <property type="entry name" value="MacB_PCD"/>
    <property type="match status" value="2"/>
</dbReference>
<evidence type="ECO:0000256" key="1">
    <source>
        <dbReference type="ARBA" id="ARBA00004651"/>
    </source>
</evidence>
<reference evidence="9" key="1">
    <citation type="journal article" date="2014" name="Int. J. Syst. Evol. Microbiol.">
        <title>Complete genome sequence of Corynebacterium casei LMG S-19264T (=DSM 44701T), isolated from a smear-ripened cheese.</title>
        <authorList>
            <consortium name="US DOE Joint Genome Institute (JGI-PGF)"/>
            <person name="Walter F."/>
            <person name="Albersmeier A."/>
            <person name="Kalinowski J."/>
            <person name="Ruckert C."/>
        </authorList>
    </citation>
    <scope>NUCLEOTIDE SEQUENCE</scope>
    <source>
        <strain evidence="9">CGMCC 1.15448</strain>
    </source>
</reference>
<dbReference type="AlphaFoldDB" id="A0A8J2UE50"/>
<evidence type="ECO:0000259" key="8">
    <source>
        <dbReference type="Pfam" id="PF12704"/>
    </source>
</evidence>
<feature type="domain" description="MacB-like periplasmic core" evidence="8">
    <location>
        <begin position="447"/>
        <end position="621"/>
    </location>
</feature>
<feature type="transmembrane region" description="Helical" evidence="6">
    <location>
        <begin position="435"/>
        <end position="459"/>
    </location>
</feature>
<feature type="transmembrane region" description="Helical" evidence="6">
    <location>
        <begin position="345"/>
        <end position="371"/>
    </location>
</feature>
<feature type="domain" description="ABC3 transporter permease C-terminal" evidence="7">
    <location>
        <begin position="696"/>
        <end position="808"/>
    </location>
</feature>
<name>A0A8J2UE50_9BACT</name>
<dbReference type="InterPro" id="IPR025857">
    <property type="entry name" value="MacB_PCD"/>
</dbReference>
<evidence type="ECO:0000256" key="6">
    <source>
        <dbReference type="SAM" id="Phobius"/>
    </source>
</evidence>
<dbReference type="EMBL" id="BMJC01000003">
    <property type="protein sequence ID" value="GGB02678.1"/>
    <property type="molecule type" value="Genomic_DNA"/>
</dbReference>
<feature type="transmembrane region" description="Helical" evidence="6">
    <location>
        <begin position="299"/>
        <end position="320"/>
    </location>
</feature>
<proteinExistence type="predicted"/>
<feature type="domain" description="MacB-like periplasmic core" evidence="8">
    <location>
        <begin position="20"/>
        <end position="253"/>
    </location>
</feature>
<dbReference type="InterPro" id="IPR003838">
    <property type="entry name" value="ABC3_permease_C"/>
</dbReference>
<feature type="transmembrane region" description="Helical" evidence="6">
    <location>
        <begin position="391"/>
        <end position="414"/>
    </location>
</feature>
<dbReference type="InterPro" id="IPR050250">
    <property type="entry name" value="Macrolide_Exporter_MacB"/>
</dbReference>
<evidence type="ECO:0000256" key="3">
    <source>
        <dbReference type="ARBA" id="ARBA00022692"/>
    </source>
</evidence>
<keyword evidence="5 6" id="KW-0472">Membrane</keyword>
<dbReference type="Pfam" id="PF02687">
    <property type="entry name" value="FtsX"/>
    <property type="match status" value="2"/>
</dbReference>
<feature type="domain" description="ABC3 transporter permease C-terminal" evidence="7">
    <location>
        <begin position="304"/>
        <end position="416"/>
    </location>
</feature>
<accession>A0A8J2UE50</accession>
<comment type="caution">
    <text evidence="9">The sequence shown here is derived from an EMBL/GenBank/DDBJ whole genome shotgun (WGS) entry which is preliminary data.</text>
</comment>
<feature type="transmembrane region" description="Helical" evidence="6">
    <location>
        <begin position="21"/>
        <end position="42"/>
    </location>
</feature>
<dbReference type="Proteomes" id="UP000607559">
    <property type="component" value="Unassembled WGS sequence"/>
</dbReference>
<comment type="subcellular location">
    <subcellularLocation>
        <location evidence="1">Cell membrane</location>
        <topology evidence="1">Multi-pass membrane protein</topology>
    </subcellularLocation>
</comment>
<feature type="transmembrane region" description="Helical" evidence="6">
    <location>
        <begin position="695"/>
        <end position="716"/>
    </location>
</feature>